<evidence type="ECO:0000313" key="4">
    <source>
        <dbReference type="Proteomes" id="UP001269375"/>
    </source>
</evidence>
<dbReference type="PANTHER" id="PTHR37024">
    <property type="entry name" value="TYPE VI SECRETION SYSTEM DUF2094 AND IMPA-RELATED DOMAIN PROTEIN"/>
    <property type="match status" value="1"/>
</dbReference>
<evidence type="ECO:0000256" key="1">
    <source>
        <dbReference type="SAM" id="MobiDB-lite"/>
    </source>
</evidence>
<dbReference type="NCBIfam" id="TIGR03362">
    <property type="entry name" value="VI_chp_7"/>
    <property type="match status" value="1"/>
</dbReference>
<sequence length="494" mass="53888">MKAIEDHAYVERVLAPLGDPPAGERLEDDPDYDFLDAQMMKLGTMQHQEIDFAKVESTAVMLLETRSKDLKVLSHLLYCLQREHSGERFALSLLLLNRALEQFWETAWPFKGPKGKRGRARLFTQVMQRASQDVEALDFNPSIGDGVGFALEQLTALEAHAEAHGLPDDEFGTLLRALNTKARETAPAEPTQTADAHAEQSAAAPAAAPAQAAPAQPSAASTQAQPALDVSLSGGNERANRQALLKVADHLNEASVSDPLGYRLRRHAVWASITSLPLTKDGVKTELMAVSRDRVADYEDALAKGADLELWHKIEASLAASPYWLDGHALSAQAAMQLGHTRCAEAIADEVRLFLDRLEGIEALTFKDGTPFLSDDTRYWLDQQGAKKGGSAGGSGDAWFDALDTAEGLLESDGVAPALALLEDGLKTAKSPRAQFYWRLVMAELMVSAGFGVMASHQFETLARELEGVALDQWEPDLLERIEKARDRAARERS</sequence>
<dbReference type="RefSeq" id="WP_251594470.1">
    <property type="nucleotide sequence ID" value="NZ_JAMLJI010000004.1"/>
</dbReference>
<name>A0ABU1GVM7_9GAMM</name>
<dbReference type="InterPro" id="IPR017739">
    <property type="entry name" value="T6SS-assoc_VCA0119"/>
</dbReference>
<evidence type="ECO:0000313" key="3">
    <source>
        <dbReference type="EMBL" id="MDR5896104.1"/>
    </source>
</evidence>
<organism evidence="3 4">
    <name type="scientific">Larsenimonas suaedae</name>
    <dbReference type="NCBI Taxonomy" id="1851019"/>
    <lineage>
        <taxon>Bacteria</taxon>
        <taxon>Pseudomonadati</taxon>
        <taxon>Pseudomonadota</taxon>
        <taxon>Gammaproteobacteria</taxon>
        <taxon>Oceanospirillales</taxon>
        <taxon>Halomonadaceae</taxon>
        <taxon>Larsenimonas</taxon>
    </lineage>
</organism>
<dbReference type="Pfam" id="PF16989">
    <property type="entry name" value="T6SS_VasJ"/>
    <property type="match status" value="1"/>
</dbReference>
<dbReference type="Pfam" id="PF06812">
    <property type="entry name" value="ImpA_N"/>
    <property type="match status" value="1"/>
</dbReference>
<proteinExistence type="predicted"/>
<dbReference type="InterPro" id="IPR010657">
    <property type="entry name" value="ImpA_N"/>
</dbReference>
<dbReference type="Proteomes" id="UP001269375">
    <property type="component" value="Unassembled WGS sequence"/>
</dbReference>
<comment type="caution">
    <text evidence="3">The sequence shown here is derived from an EMBL/GenBank/DDBJ whole genome shotgun (WGS) entry which is preliminary data.</text>
</comment>
<accession>A0ABU1GVM7</accession>
<keyword evidence="4" id="KW-1185">Reference proteome</keyword>
<dbReference type="PANTHER" id="PTHR37024:SF3">
    <property type="entry name" value="TYPE VI SECRETION SYSTEM PROTEIN TSSA"/>
    <property type="match status" value="1"/>
</dbReference>
<feature type="domain" description="ImpA N-terminal" evidence="2">
    <location>
        <begin position="18"/>
        <end position="125"/>
    </location>
</feature>
<feature type="compositionally biased region" description="Low complexity" evidence="1">
    <location>
        <begin position="199"/>
        <end position="227"/>
    </location>
</feature>
<gene>
    <name evidence="3" type="primary">tssA</name>
    <name evidence="3" type="ORF">QC825_08480</name>
</gene>
<reference evidence="3 4" key="1">
    <citation type="submission" date="2023-04" db="EMBL/GenBank/DDBJ databases">
        <title>A long-awaited taxogenomic arrangement of the family Halomonadaceae.</title>
        <authorList>
            <person name="De La Haba R."/>
            <person name="Chuvochina M."/>
            <person name="Wittouck S."/>
            <person name="Arahal D.R."/>
            <person name="Sanchez-Porro C."/>
            <person name="Hugenholtz P."/>
            <person name="Ventosa A."/>
        </authorList>
    </citation>
    <scope>NUCLEOTIDE SEQUENCE [LARGE SCALE GENOMIC DNA]</scope>
    <source>
        <strain evidence="3 4">DSM 22428</strain>
    </source>
</reference>
<dbReference type="EMBL" id="JARWAO010000004">
    <property type="protein sequence ID" value="MDR5896104.1"/>
    <property type="molecule type" value="Genomic_DNA"/>
</dbReference>
<feature type="region of interest" description="Disordered" evidence="1">
    <location>
        <begin position="183"/>
        <end position="233"/>
    </location>
</feature>
<evidence type="ECO:0000259" key="2">
    <source>
        <dbReference type="Pfam" id="PF06812"/>
    </source>
</evidence>
<protein>
    <submittedName>
        <fullName evidence="3">Type VI secretion system protein TssA</fullName>
    </submittedName>
</protein>